<dbReference type="InterPro" id="IPR051324">
    <property type="entry name" value="Stress/Tellurium_Resist"/>
</dbReference>
<evidence type="ECO:0000313" key="4">
    <source>
        <dbReference type="EMBL" id="KAA6347279.1"/>
    </source>
</evidence>
<gene>
    <name evidence="4" type="ORF">EZS27_005246</name>
</gene>
<evidence type="ECO:0000259" key="3">
    <source>
        <dbReference type="Pfam" id="PF02342"/>
    </source>
</evidence>
<feature type="region of interest" description="Disordered" evidence="2">
    <location>
        <begin position="65"/>
        <end position="86"/>
    </location>
</feature>
<dbReference type="Gene3D" id="2.60.60.30">
    <property type="entry name" value="sav2460 like domains"/>
    <property type="match status" value="1"/>
</dbReference>
<comment type="similarity">
    <text evidence="1">Belongs to the CAPAB/TerDEXZ family.</text>
</comment>
<protein>
    <submittedName>
        <fullName evidence="4">General stress protein 16U</fullName>
    </submittedName>
</protein>
<evidence type="ECO:0000256" key="2">
    <source>
        <dbReference type="SAM" id="MobiDB-lite"/>
    </source>
</evidence>
<dbReference type="Pfam" id="PF02342">
    <property type="entry name" value="TerD"/>
    <property type="match status" value="1"/>
</dbReference>
<dbReference type="AlphaFoldDB" id="A0A5J4SM75"/>
<evidence type="ECO:0000256" key="1">
    <source>
        <dbReference type="ARBA" id="ARBA00008775"/>
    </source>
</evidence>
<comment type="caution">
    <text evidence="4">The sequence shown here is derived from an EMBL/GenBank/DDBJ whole genome shotgun (WGS) entry which is preliminary data.</text>
</comment>
<sequence>MAINLTKGQRIEIGLSKVGVGLGWDPNEGTGFDFDLDASAFMLGENKKLPQDEFFVFYNNPKSPDDAVESSGDDTTGGSSDGDDETLTVDLAKVSPKIKEIIFTVTIHDFETRKQNFGQIRNSFIRIYNAETNEEIAKYELDEDFSIETAVEFGRLYKRGNEWKFEAMGIGYRGGLQHFVAKYT</sequence>
<organism evidence="4">
    <name type="scientific">termite gut metagenome</name>
    <dbReference type="NCBI Taxonomy" id="433724"/>
    <lineage>
        <taxon>unclassified sequences</taxon>
        <taxon>metagenomes</taxon>
        <taxon>organismal metagenomes</taxon>
    </lineage>
</organism>
<proteinExistence type="inferred from homology"/>
<dbReference type="InterPro" id="IPR003325">
    <property type="entry name" value="TerD"/>
</dbReference>
<reference evidence="4" key="1">
    <citation type="submission" date="2019-03" db="EMBL/GenBank/DDBJ databases">
        <title>Single cell metagenomics reveals metabolic interactions within the superorganism composed of flagellate Streblomastix strix and complex community of Bacteroidetes bacteria on its surface.</title>
        <authorList>
            <person name="Treitli S.C."/>
            <person name="Kolisko M."/>
            <person name="Husnik F."/>
            <person name="Keeling P."/>
            <person name="Hampl V."/>
        </authorList>
    </citation>
    <scope>NUCLEOTIDE SEQUENCE</scope>
    <source>
        <strain evidence="4">STM</strain>
    </source>
</reference>
<dbReference type="EMBL" id="SNRY01000101">
    <property type="protein sequence ID" value="KAA6347279.1"/>
    <property type="molecule type" value="Genomic_DNA"/>
</dbReference>
<dbReference type="CDD" id="cd06974">
    <property type="entry name" value="TerD_like"/>
    <property type="match status" value="1"/>
</dbReference>
<feature type="domain" description="TerD" evidence="3">
    <location>
        <begin position="1"/>
        <end position="183"/>
    </location>
</feature>
<dbReference type="PANTHER" id="PTHR32097">
    <property type="entry name" value="CAMP-BINDING PROTEIN 1-RELATED"/>
    <property type="match status" value="1"/>
</dbReference>
<name>A0A5J4SM75_9ZZZZ</name>
<accession>A0A5J4SM75</accession>
<dbReference type="PANTHER" id="PTHR32097:SF4">
    <property type="entry name" value="GENERAL STRESS PROTEIN 16U"/>
    <property type="match status" value="1"/>
</dbReference>